<dbReference type="InterPro" id="IPR032305">
    <property type="entry name" value="GTP-bd_M"/>
</dbReference>
<gene>
    <name evidence="6" type="primary">hflX</name>
    <name evidence="10" type="ORF">BST83_17830</name>
</gene>
<evidence type="ECO:0000313" key="11">
    <source>
        <dbReference type="Proteomes" id="UP000239522"/>
    </source>
</evidence>
<evidence type="ECO:0000256" key="1">
    <source>
        <dbReference type="ARBA" id="ARBA00022490"/>
    </source>
</evidence>
<dbReference type="Gene3D" id="3.40.50.11060">
    <property type="entry name" value="GTPase HflX, N-terminal domain"/>
    <property type="match status" value="1"/>
</dbReference>
<dbReference type="InterPro" id="IPR027417">
    <property type="entry name" value="P-loop_NTPase"/>
</dbReference>
<dbReference type="GO" id="GO:0043022">
    <property type="term" value="F:ribosome binding"/>
    <property type="evidence" value="ECO:0007669"/>
    <property type="project" value="TreeGrafter"/>
</dbReference>
<dbReference type="NCBIfam" id="TIGR00231">
    <property type="entry name" value="small_GTP"/>
    <property type="match status" value="1"/>
</dbReference>
<dbReference type="GO" id="GO:0005525">
    <property type="term" value="F:GTP binding"/>
    <property type="evidence" value="ECO:0007669"/>
    <property type="project" value="UniProtKB-UniRule"/>
</dbReference>
<sequence length="405" mass="46463">MIDQKEAISEKVVLIGVITQKQDESKSQEYLDELEFLTLTAGGVVVKRFVQKMEKPNPKTFLGTGKLEEVRDFIQGNEIGTAIFDDELSAGQLRNIEAILDCKILDRTNLILDIFAQRAQTSSAKTQVELAQHQYLLPRLTRLWTHLDKQKGGIGMRGPGETEIETDRRIIRDKIDVLKKKLLTIDRQTSVQRKNRGKMVRVALVGYTNVGKSTLMNVISKSDVFAEDKLFATLDTTVRKVVIKNLPFLMTDTVGFIRKLPTQLVESFKSTLDEVREADLLLHVVDISHASFEDQIASVNSVLADIKCADKPTLMVFNKIDAYSFETIDEDDLVTEKGKEHYTLQDWQKTWMNDYDAPSIFISALNKDNLEYFKETVYEEVKKIHIQRFPYSDFLYTEYEEEEEI</sequence>
<keyword evidence="4 8" id="KW-0460">Magnesium</keyword>
<feature type="binding site" evidence="8">
    <location>
        <position position="213"/>
    </location>
    <ligand>
        <name>Mg(2+)</name>
        <dbReference type="ChEBI" id="CHEBI:18420"/>
    </ligand>
</feature>
<feature type="binding site" evidence="7">
    <location>
        <begin position="206"/>
        <end position="213"/>
    </location>
    <ligand>
        <name>GTP</name>
        <dbReference type="ChEBI" id="CHEBI:37565"/>
    </ligand>
</feature>
<dbReference type="SUPFAM" id="SSF52540">
    <property type="entry name" value="P-loop containing nucleoside triphosphate hydrolases"/>
    <property type="match status" value="1"/>
</dbReference>
<keyword evidence="1 6" id="KW-0963">Cytoplasm</keyword>
<dbReference type="Pfam" id="PF01926">
    <property type="entry name" value="MMR_HSR1"/>
    <property type="match status" value="1"/>
</dbReference>
<evidence type="ECO:0000256" key="5">
    <source>
        <dbReference type="ARBA" id="ARBA00023134"/>
    </source>
</evidence>
<dbReference type="InterPro" id="IPR025121">
    <property type="entry name" value="GTPase_HflX_N"/>
</dbReference>
<dbReference type="PANTHER" id="PTHR10229:SF0">
    <property type="entry name" value="GTP-BINDING PROTEIN 6-RELATED"/>
    <property type="match status" value="1"/>
</dbReference>
<evidence type="ECO:0000313" key="10">
    <source>
        <dbReference type="EMBL" id="PQB03175.1"/>
    </source>
</evidence>
<dbReference type="PANTHER" id="PTHR10229">
    <property type="entry name" value="GTP-BINDING PROTEIN HFLX"/>
    <property type="match status" value="1"/>
</dbReference>
<comment type="cofactor">
    <cofactor evidence="8">
        <name>Mg(2+)</name>
        <dbReference type="ChEBI" id="CHEBI:18420"/>
    </cofactor>
</comment>
<dbReference type="FunFam" id="3.40.50.300:FF:000955">
    <property type="entry name" value="GTPase HflX"/>
    <property type="match status" value="1"/>
</dbReference>
<dbReference type="Pfam" id="PF13167">
    <property type="entry name" value="GTP-bdg_N"/>
    <property type="match status" value="1"/>
</dbReference>
<comment type="similarity">
    <text evidence="6">Belongs to the TRAFAC class OBG-HflX-like GTPase superfamily. HflX GTPase family.</text>
</comment>
<feature type="domain" description="Hflx-type G" evidence="9">
    <location>
        <begin position="200"/>
        <end position="385"/>
    </location>
</feature>
<dbReference type="GO" id="GO:0005737">
    <property type="term" value="C:cytoplasm"/>
    <property type="evidence" value="ECO:0007669"/>
    <property type="project" value="UniProtKB-SubCell"/>
</dbReference>
<dbReference type="EMBL" id="MQUA01000014">
    <property type="protein sequence ID" value="PQB03175.1"/>
    <property type="molecule type" value="Genomic_DNA"/>
</dbReference>
<dbReference type="CDD" id="cd01878">
    <property type="entry name" value="HflX"/>
    <property type="match status" value="1"/>
</dbReference>
<dbReference type="NCBIfam" id="TIGR03156">
    <property type="entry name" value="GTP_HflX"/>
    <property type="match status" value="1"/>
</dbReference>
<name>A0A2S7KKN1_9FLAO</name>
<feature type="binding site" evidence="7">
    <location>
        <begin position="318"/>
        <end position="321"/>
    </location>
    <ligand>
        <name>GTP</name>
        <dbReference type="ChEBI" id="CHEBI:37565"/>
    </ligand>
</feature>
<dbReference type="InterPro" id="IPR030394">
    <property type="entry name" value="G_HFLX_dom"/>
</dbReference>
<evidence type="ECO:0000256" key="3">
    <source>
        <dbReference type="ARBA" id="ARBA00022741"/>
    </source>
</evidence>
<feature type="binding site" evidence="7">
    <location>
        <begin position="231"/>
        <end position="235"/>
    </location>
    <ligand>
        <name>GTP</name>
        <dbReference type="ChEBI" id="CHEBI:37565"/>
    </ligand>
</feature>
<comment type="caution">
    <text evidence="10">The sequence shown here is derived from an EMBL/GenBank/DDBJ whole genome shotgun (WGS) entry which is preliminary data.</text>
</comment>
<comment type="function">
    <text evidence="6">GTPase that associates with the 50S ribosomal subunit and may have a role during protein synthesis or ribosome biogenesis.</text>
</comment>
<evidence type="ECO:0000256" key="8">
    <source>
        <dbReference type="PIRSR" id="PIRSR006809-2"/>
    </source>
</evidence>
<keyword evidence="2 8" id="KW-0479">Metal-binding</keyword>
<keyword evidence="3 6" id="KW-0547">Nucleotide-binding</keyword>
<dbReference type="HAMAP" id="MF_00900">
    <property type="entry name" value="GTPase_HflX"/>
    <property type="match status" value="1"/>
</dbReference>
<dbReference type="Gene3D" id="3.40.50.300">
    <property type="entry name" value="P-loop containing nucleotide triphosphate hydrolases"/>
    <property type="match status" value="1"/>
</dbReference>
<evidence type="ECO:0000259" key="9">
    <source>
        <dbReference type="PROSITE" id="PS51705"/>
    </source>
</evidence>
<dbReference type="Pfam" id="PF16360">
    <property type="entry name" value="GTP-bdg_M"/>
    <property type="match status" value="1"/>
</dbReference>
<keyword evidence="11" id="KW-1185">Reference proteome</keyword>
<evidence type="ECO:0000256" key="7">
    <source>
        <dbReference type="PIRSR" id="PIRSR006809-1"/>
    </source>
</evidence>
<dbReference type="GO" id="GO:0046872">
    <property type="term" value="F:metal ion binding"/>
    <property type="evidence" value="ECO:0007669"/>
    <property type="project" value="UniProtKB-KW"/>
</dbReference>
<dbReference type="InterPro" id="IPR006073">
    <property type="entry name" value="GTP-bd"/>
</dbReference>
<evidence type="ECO:0000256" key="4">
    <source>
        <dbReference type="ARBA" id="ARBA00022842"/>
    </source>
</evidence>
<dbReference type="Gene3D" id="6.10.250.2860">
    <property type="match status" value="1"/>
</dbReference>
<protein>
    <recommendedName>
        <fullName evidence="6">GTPase HflX</fullName>
    </recommendedName>
    <alternativeName>
        <fullName evidence="6">GTP-binding protein HflX</fullName>
    </alternativeName>
</protein>
<proteinExistence type="inferred from homology"/>
<dbReference type="InterPro" id="IPR016496">
    <property type="entry name" value="GTPase_HflX"/>
</dbReference>
<dbReference type="PIRSF" id="PIRSF006809">
    <property type="entry name" value="GTP-binding_hflX_prd"/>
    <property type="match status" value="1"/>
</dbReference>
<dbReference type="PRINTS" id="PR00326">
    <property type="entry name" value="GTP1OBG"/>
</dbReference>
<evidence type="ECO:0000256" key="2">
    <source>
        <dbReference type="ARBA" id="ARBA00022723"/>
    </source>
</evidence>
<dbReference type="FunFam" id="3.40.50.11060:FF:000001">
    <property type="entry name" value="GTPase HflX"/>
    <property type="match status" value="1"/>
</dbReference>
<feature type="binding site" evidence="8">
    <location>
        <position position="233"/>
    </location>
    <ligand>
        <name>Mg(2+)</name>
        <dbReference type="ChEBI" id="CHEBI:18420"/>
    </ligand>
</feature>
<dbReference type="OrthoDB" id="9812272at2"/>
<reference evidence="10 11" key="1">
    <citation type="submission" date="2016-11" db="EMBL/GenBank/DDBJ databases">
        <title>Trade-off between light-utilization and light-protection in marine flavobacteria.</title>
        <authorList>
            <person name="Kumagai Y."/>
        </authorList>
    </citation>
    <scope>NUCLEOTIDE SEQUENCE [LARGE SCALE GENOMIC DNA]</scope>
    <source>
        <strain evidence="10 11">ATCC 700397</strain>
    </source>
</reference>
<dbReference type="RefSeq" id="WP_104811112.1">
    <property type="nucleotide sequence ID" value="NZ_MQUA01000014.1"/>
</dbReference>
<comment type="subcellular location">
    <subcellularLocation>
        <location evidence="6">Cytoplasm</location>
    </subcellularLocation>
    <text evidence="6">May associate with membranes.</text>
</comment>
<dbReference type="PROSITE" id="PS51705">
    <property type="entry name" value="G_HFLX"/>
    <property type="match status" value="1"/>
</dbReference>
<dbReference type="InterPro" id="IPR042108">
    <property type="entry name" value="GTPase_HflX_N_sf"/>
</dbReference>
<feature type="binding site" evidence="7">
    <location>
        <begin position="252"/>
        <end position="255"/>
    </location>
    <ligand>
        <name>GTP</name>
        <dbReference type="ChEBI" id="CHEBI:37565"/>
    </ligand>
</feature>
<comment type="subunit">
    <text evidence="6">Monomer. Associates with the 50S ribosomal subunit.</text>
</comment>
<dbReference type="InterPro" id="IPR005225">
    <property type="entry name" value="Small_GTP-bd"/>
</dbReference>
<dbReference type="AlphaFoldDB" id="A0A2S7KKN1"/>
<dbReference type="GO" id="GO:0003924">
    <property type="term" value="F:GTPase activity"/>
    <property type="evidence" value="ECO:0007669"/>
    <property type="project" value="UniProtKB-UniRule"/>
</dbReference>
<feature type="binding site" evidence="7">
    <location>
        <begin position="363"/>
        <end position="365"/>
    </location>
    <ligand>
        <name>GTP</name>
        <dbReference type="ChEBI" id="CHEBI:37565"/>
    </ligand>
</feature>
<accession>A0A2S7KKN1</accession>
<dbReference type="Proteomes" id="UP000239522">
    <property type="component" value="Unassembled WGS sequence"/>
</dbReference>
<organism evidence="10 11">
    <name type="scientific">Polaribacter filamentus</name>
    <dbReference type="NCBI Taxonomy" id="53483"/>
    <lineage>
        <taxon>Bacteria</taxon>
        <taxon>Pseudomonadati</taxon>
        <taxon>Bacteroidota</taxon>
        <taxon>Flavobacteriia</taxon>
        <taxon>Flavobacteriales</taxon>
        <taxon>Flavobacteriaceae</taxon>
    </lineage>
</organism>
<keyword evidence="5 6" id="KW-0342">GTP-binding</keyword>
<evidence type="ECO:0000256" key="6">
    <source>
        <dbReference type="HAMAP-Rule" id="MF_00900"/>
    </source>
</evidence>